<comment type="caution">
    <text evidence="8">The sequence shown here is derived from an EMBL/GenBank/DDBJ whole genome shotgun (WGS) entry which is preliminary data.</text>
</comment>
<feature type="transmembrane region" description="Helical" evidence="6">
    <location>
        <begin position="161"/>
        <end position="178"/>
    </location>
</feature>
<gene>
    <name evidence="8" type="ORF">TrVE_jg4632</name>
</gene>
<keyword evidence="9" id="KW-1185">Reference proteome</keyword>
<dbReference type="Proteomes" id="UP001165160">
    <property type="component" value="Unassembled WGS sequence"/>
</dbReference>
<feature type="transmembrane region" description="Helical" evidence="6">
    <location>
        <begin position="512"/>
        <end position="530"/>
    </location>
</feature>
<evidence type="ECO:0000256" key="5">
    <source>
        <dbReference type="SAM" id="MobiDB-lite"/>
    </source>
</evidence>
<evidence type="ECO:0000313" key="9">
    <source>
        <dbReference type="Proteomes" id="UP001165160"/>
    </source>
</evidence>
<feature type="transmembrane region" description="Helical" evidence="6">
    <location>
        <begin position="37"/>
        <end position="58"/>
    </location>
</feature>
<feature type="transmembrane region" description="Helical" evidence="6">
    <location>
        <begin position="230"/>
        <end position="249"/>
    </location>
</feature>
<feature type="transmembrane region" description="Helical" evidence="6">
    <location>
        <begin position="306"/>
        <end position="329"/>
    </location>
</feature>
<evidence type="ECO:0000256" key="2">
    <source>
        <dbReference type="ARBA" id="ARBA00022692"/>
    </source>
</evidence>
<dbReference type="GO" id="GO:0016020">
    <property type="term" value="C:membrane"/>
    <property type="evidence" value="ECO:0007669"/>
    <property type="project" value="UniProtKB-SubCell"/>
</dbReference>
<feature type="transmembrane region" description="Helical" evidence="6">
    <location>
        <begin position="64"/>
        <end position="87"/>
    </location>
</feature>
<feature type="region of interest" description="Disordered" evidence="5">
    <location>
        <begin position="543"/>
        <end position="578"/>
    </location>
</feature>
<evidence type="ECO:0000256" key="3">
    <source>
        <dbReference type="ARBA" id="ARBA00022989"/>
    </source>
</evidence>
<sequence length="611" mass="64714">MRNPFLRKPIGSLSCTSSSSDAGGEEGIARHMTLRDLVFLGLGGTIGSGIFVLSGQIARNQAGAATPICFLISGVCAVLSGCCYAELSANIPASGSAYTFVYASCGEYFAVLAAACLTLEYLVSGAAVARNWGDKVLDWLTVEMEAGDWAEALLAPFGRNGFNPLAGILSAATLWLLYSGVKESKKTTNIVTVAKVGVVCFMIVGGFALFDGQNLSPYVGPKGFSGVLQGATTSFFGFLGYDEVCCVAGEAIDPTKNVPKAVMMTIMGAAVLYFFASTALTGMQPFDQIDENSGFPGAFHYNGATVSAQIAAIGELSTLPLVVLVSLLAQPRVFYMMALDGLLPPVFKEVEGRTEDEPEGNLRKGIMICGVAMTVIATFVPFTILGDMISAGVLVSFSLTDSSLLFFRRRSSENGLGWLWSLKHLVTAINILSFVCGLSVTHFGSSWFGVIMSLGYFGGVCKMTHMIDVQCPEVESHDSSGSELFRTPYLPYLPCTAIFVNWYLVAQLEMGVLVLLLVYFGIVTIFYFTYSIKHSVGNNIGWRGESGEGEGRGGEMEMSDKRGLLNSSGGSDMSDDFGVGFDDDEIEGLSGVSVGGGEDKGVAVIKGGGKF</sequence>
<dbReference type="InterPro" id="IPR029485">
    <property type="entry name" value="CAT_C"/>
</dbReference>
<dbReference type="AlphaFoldDB" id="A0A9W7C924"/>
<dbReference type="GO" id="GO:0015171">
    <property type="term" value="F:amino acid transmembrane transporter activity"/>
    <property type="evidence" value="ECO:0007669"/>
    <property type="project" value="TreeGrafter"/>
</dbReference>
<evidence type="ECO:0000256" key="1">
    <source>
        <dbReference type="ARBA" id="ARBA00004141"/>
    </source>
</evidence>
<dbReference type="Pfam" id="PF13520">
    <property type="entry name" value="AA_permease_2"/>
    <property type="match status" value="1"/>
</dbReference>
<evidence type="ECO:0000256" key="4">
    <source>
        <dbReference type="ARBA" id="ARBA00023136"/>
    </source>
</evidence>
<evidence type="ECO:0000259" key="7">
    <source>
        <dbReference type="Pfam" id="PF13906"/>
    </source>
</evidence>
<reference evidence="9" key="1">
    <citation type="journal article" date="2023" name="Commun. Biol.">
        <title>Genome analysis of Parmales, the sister group of diatoms, reveals the evolutionary specialization of diatoms from phago-mixotrophs to photoautotrophs.</title>
        <authorList>
            <person name="Ban H."/>
            <person name="Sato S."/>
            <person name="Yoshikawa S."/>
            <person name="Yamada K."/>
            <person name="Nakamura Y."/>
            <person name="Ichinomiya M."/>
            <person name="Sato N."/>
            <person name="Blanc-Mathieu R."/>
            <person name="Endo H."/>
            <person name="Kuwata A."/>
            <person name="Ogata H."/>
        </authorList>
    </citation>
    <scope>NUCLEOTIDE SEQUENCE [LARGE SCALE GENOMIC DNA]</scope>
    <source>
        <strain evidence="9">NIES 3699</strain>
    </source>
</reference>
<dbReference type="Gene3D" id="1.20.1740.10">
    <property type="entry name" value="Amino acid/polyamine transporter I"/>
    <property type="match status" value="1"/>
</dbReference>
<feature type="transmembrane region" description="Helical" evidence="6">
    <location>
        <begin position="261"/>
        <end position="286"/>
    </location>
</feature>
<feature type="compositionally biased region" description="Low complexity" evidence="5">
    <location>
        <begin position="567"/>
        <end position="578"/>
    </location>
</feature>
<keyword evidence="2 6" id="KW-0812">Transmembrane</keyword>
<dbReference type="InterPro" id="IPR002293">
    <property type="entry name" value="AA/rel_permease1"/>
</dbReference>
<feature type="compositionally biased region" description="Basic and acidic residues" evidence="5">
    <location>
        <begin position="545"/>
        <end position="563"/>
    </location>
</feature>
<feature type="transmembrane region" description="Helical" evidence="6">
    <location>
        <begin position="489"/>
        <end position="505"/>
    </location>
</feature>
<feature type="transmembrane region" description="Helical" evidence="6">
    <location>
        <begin position="108"/>
        <end position="129"/>
    </location>
</feature>
<dbReference type="Pfam" id="PF13906">
    <property type="entry name" value="AA_permease_C"/>
    <property type="match status" value="1"/>
</dbReference>
<feature type="domain" description="Cationic amino acid transporter C-terminal" evidence="7">
    <location>
        <begin position="485"/>
        <end position="535"/>
    </location>
</feature>
<keyword evidence="3 6" id="KW-1133">Transmembrane helix</keyword>
<proteinExistence type="predicted"/>
<evidence type="ECO:0000313" key="8">
    <source>
        <dbReference type="EMBL" id="GMI01881.1"/>
    </source>
</evidence>
<name>A0A9W7C924_9STRA</name>
<keyword evidence="4 6" id="KW-0472">Membrane</keyword>
<dbReference type="PIRSF" id="PIRSF006060">
    <property type="entry name" value="AA_transporter"/>
    <property type="match status" value="1"/>
</dbReference>
<comment type="subcellular location">
    <subcellularLocation>
        <location evidence="1">Membrane</location>
        <topology evidence="1">Multi-pass membrane protein</topology>
    </subcellularLocation>
</comment>
<dbReference type="PANTHER" id="PTHR43243">
    <property type="entry name" value="INNER MEMBRANE TRANSPORTER YGJI-RELATED"/>
    <property type="match status" value="1"/>
</dbReference>
<feature type="transmembrane region" description="Helical" evidence="6">
    <location>
        <begin position="428"/>
        <end position="457"/>
    </location>
</feature>
<dbReference type="EMBL" id="BRXX01000272">
    <property type="protein sequence ID" value="GMI01881.1"/>
    <property type="molecule type" value="Genomic_DNA"/>
</dbReference>
<feature type="transmembrane region" description="Helical" evidence="6">
    <location>
        <begin position="190"/>
        <end position="210"/>
    </location>
</feature>
<organism evidence="8 9">
    <name type="scientific">Triparma verrucosa</name>
    <dbReference type="NCBI Taxonomy" id="1606542"/>
    <lineage>
        <taxon>Eukaryota</taxon>
        <taxon>Sar</taxon>
        <taxon>Stramenopiles</taxon>
        <taxon>Ochrophyta</taxon>
        <taxon>Bolidophyceae</taxon>
        <taxon>Parmales</taxon>
        <taxon>Triparmaceae</taxon>
        <taxon>Triparma</taxon>
    </lineage>
</organism>
<accession>A0A9W7C924</accession>
<evidence type="ECO:0000256" key="6">
    <source>
        <dbReference type="SAM" id="Phobius"/>
    </source>
</evidence>
<dbReference type="PANTHER" id="PTHR43243:SF82">
    <property type="entry name" value="CATIONIC AMINO ACID TRANSPORTER C-TERMINAL DOMAIN-CONTAINING PROTEIN"/>
    <property type="match status" value="1"/>
</dbReference>
<protein>
    <recommendedName>
        <fullName evidence="7">Cationic amino acid transporter C-terminal domain-containing protein</fullName>
    </recommendedName>
</protein>